<reference evidence="3 4" key="1">
    <citation type="journal article" date="2018" name="Gigascience">
        <title>Genomes of trombidid mites reveal novel predicted allergens and laterally-transferred genes associated with secondary metabolism.</title>
        <authorList>
            <person name="Dong X."/>
            <person name="Chaisiri K."/>
            <person name="Xia D."/>
            <person name="Armstrong S.D."/>
            <person name="Fang Y."/>
            <person name="Donnelly M.J."/>
            <person name="Kadowaki T."/>
            <person name="McGarry J.W."/>
            <person name="Darby A.C."/>
            <person name="Makepeace B.L."/>
        </authorList>
    </citation>
    <scope>NUCLEOTIDE SEQUENCE [LARGE SCALE GENOMIC DNA]</scope>
    <source>
        <strain evidence="3">UoL-UT</strain>
    </source>
</reference>
<gene>
    <name evidence="3" type="ORF">B4U80_04596</name>
</gene>
<proteinExistence type="predicted"/>
<accession>A0A443SGB6</accession>
<evidence type="ECO:0000313" key="4">
    <source>
        <dbReference type="Proteomes" id="UP000288716"/>
    </source>
</evidence>
<evidence type="ECO:0000313" key="3">
    <source>
        <dbReference type="EMBL" id="RWS26573.1"/>
    </source>
</evidence>
<dbReference type="GO" id="GO:0005524">
    <property type="term" value="F:ATP binding"/>
    <property type="evidence" value="ECO:0007669"/>
    <property type="project" value="UniProtKB-KW"/>
</dbReference>
<dbReference type="GO" id="GO:0016020">
    <property type="term" value="C:membrane"/>
    <property type="evidence" value="ECO:0007669"/>
    <property type="project" value="InterPro"/>
</dbReference>
<dbReference type="GO" id="GO:0005319">
    <property type="term" value="F:lipid transporter activity"/>
    <property type="evidence" value="ECO:0007669"/>
    <property type="project" value="TreeGrafter"/>
</dbReference>
<dbReference type="GO" id="GO:0140359">
    <property type="term" value="F:ABC-type transporter activity"/>
    <property type="evidence" value="ECO:0007669"/>
    <property type="project" value="InterPro"/>
</dbReference>
<dbReference type="InterPro" id="IPR027417">
    <property type="entry name" value="P-loop_NTPase"/>
</dbReference>
<dbReference type="SUPFAM" id="SSF52540">
    <property type="entry name" value="P-loop containing nucleoside triphosphate hydrolases"/>
    <property type="match status" value="1"/>
</dbReference>
<keyword evidence="3" id="KW-0067">ATP-binding</keyword>
<dbReference type="Proteomes" id="UP000288716">
    <property type="component" value="Unassembled WGS sequence"/>
</dbReference>
<keyword evidence="1" id="KW-0813">Transport</keyword>
<sequence length="82" mass="8775">MFPPSSGSVTVNGYDVASQTAGARKSMSLCPQHNVLYDELTVAEHLKLFAAIKGVPWSSLNGSVENCVRQLNLVDKQNVPSA</sequence>
<dbReference type="VEuPathDB" id="VectorBase:LDEU005466"/>
<dbReference type="PANTHER" id="PTHR19229:SF36">
    <property type="entry name" value="ATP-BINDING CASSETTE SUB-FAMILY A MEMBER 2"/>
    <property type="match status" value="1"/>
</dbReference>
<comment type="caution">
    <text evidence="3">The sequence shown here is derived from an EMBL/GenBank/DDBJ whole genome shotgun (WGS) entry which is preliminary data.</text>
</comment>
<dbReference type="STRING" id="299467.A0A443SGB6"/>
<dbReference type="OrthoDB" id="6493171at2759"/>
<keyword evidence="2" id="KW-0677">Repeat</keyword>
<evidence type="ECO:0000256" key="2">
    <source>
        <dbReference type="ARBA" id="ARBA00022737"/>
    </source>
</evidence>
<dbReference type="PANTHER" id="PTHR19229">
    <property type="entry name" value="ATP-BINDING CASSETTE TRANSPORTER SUBFAMILY A ABCA"/>
    <property type="match status" value="1"/>
</dbReference>
<dbReference type="Gene3D" id="3.40.50.300">
    <property type="entry name" value="P-loop containing nucleotide triphosphate hydrolases"/>
    <property type="match status" value="1"/>
</dbReference>
<name>A0A443SGB6_9ACAR</name>
<organism evidence="3 4">
    <name type="scientific">Leptotrombidium deliense</name>
    <dbReference type="NCBI Taxonomy" id="299467"/>
    <lineage>
        <taxon>Eukaryota</taxon>
        <taxon>Metazoa</taxon>
        <taxon>Ecdysozoa</taxon>
        <taxon>Arthropoda</taxon>
        <taxon>Chelicerata</taxon>
        <taxon>Arachnida</taxon>
        <taxon>Acari</taxon>
        <taxon>Acariformes</taxon>
        <taxon>Trombidiformes</taxon>
        <taxon>Prostigmata</taxon>
        <taxon>Anystina</taxon>
        <taxon>Parasitengona</taxon>
        <taxon>Trombiculoidea</taxon>
        <taxon>Trombiculidae</taxon>
        <taxon>Leptotrombidium</taxon>
    </lineage>
</organism>
<feature type="non-terminal residue" evidence="3">
    <location>
        <position position="82"/>
    </location>
</feature>
<protein>
    <submittedName>
        <fullName evidence="3">ATP-binding cassette sub-family A member 3-like protein</fullName>
    </submittedName>
</protein>
<dbReference type="InterPro" id="IPR026082">
    <property type="entry name" value="ABCA"/>
</dbReference>
<dbReference type="AlphaFoldDB" id="A0A443SGB6"/>
<dbReference type="EMBL" id="NCKV01002641">
    <property type="protein sequence ID" value="RWS26573.1"/>
    <property type="molecule type" value="Genomic_DNA"/>
</dbReference>
<keyword evidence="4" id="KW-1185">Reference proteome</keyword>
<keyword evidence="3" id="KW-0547">Nucleotide-binding</keyword>
<evidence type="ECO:0000256" key="1">
    <source>
        <dbReference type="ARBA" id="ARBA00022448"/>
    </source>
</evidence>